<dbReference type="InterPro" id="IPR036736">
    <property type="entry name" value="ACP-like_sf"/>
</dbReference>
<dbReference type="Gene3D" id="1.10.1200.10">
    <property type="entry name" value="ACP-like"/>
    <property type="match status" value="1"/>
</dbReference>
<dbReference type="Proteomes" id="UP001500610">
    <property type="component" value="Unassembled WGS sequence"/>
</dbReference>
<sequence>MWDEQFEQILRNYLPFLGTDEQLAADAELRDLGLDSLGKVELLNSMEDSYRVRFTEDALTPATFATPASLWGALEELRPRVA</sequence>
<dbReference type="SUPFAM" id="SSF47336">
    <property type="entry name" value="ACP-like"/>
    <property type="match status" value="1"/>
</dbReference>
<dbReference type="PROSITE" id="PS50075">
    <property type="entry name" value="CARRIER"/>
    <property type="match status" value="1"/>
</dbReference>
<feature type="domain" description="Carrier" evidence="1">
    <location>
        <begin position="1"/>
        <end position="78"/>
    </location>
</feature>
<gene>
    <name evidence="2" type="ORF">GCM10023257_02940</name>
</gene>
<dbReference type="InterPro" id="IPR009081">
    <property type="entry name" value="PP-bd_ACP"/>
</dbReference>
<name>A0ABP9HGH2_9ACTN</name>
<accession>A0ABP9HGH2</accession>
<dbReference type="EMBL" id="BAABIV010000002">
    <property type="protein sequence ID" value="GAA4970450.1"/>
    <property type="molecule type" value="Genomic_DNA"/>
</dbReference>
<dbReference type="Pfam" id="PF00550">
    <property type="entry name" value="PP-binding"/>
    <property type="match status" value="1"/>
</dbReference>
<evidence type="ECO:0000259" key="1">
    <source>
        <dbReference type="PROSITE" id="PS50075"/>
    </source>
</evidence>
<proteinExistence type="predicted"/>
<evidence type="ECO:0000313" key="2">
    <source>
        <dbReference type="EMBL" id="GAA4970450.1"/>
    </source>
</evidence>
<organism evidence="2 3">
    <name type="scientific">Streptomyces hyderabadensis</name>
    <dbReference type="NCBI Taxonomy" id="598549"/>
    <lineage>
        <taxon>Bacteria</taxon>
        <taxon>Bacillati</taxon>
        <taxon>Actinomycetota</taxon>
        <taxon>Actinomycetes</taxon>
        <taxon>Kitasatosporales</taxon>
        <taxon>Streptomycetaceae</taxon>
        <taxon>Streptomyces</taxon>
    </lineage>
</organism>
<protein>
    <recommendedName>
        <fullName evidence="1">Carrier domain-containing protein</fullName>
    </recommendedName>
</protein>
<comment type="caution">
    <text evidence="2">The sequence shown here is derived from an EMBL/GenBank/DDBJ whole genome shotgun (WGS) entry which is preliminary data.</text>
</comment>
<dbReference type="RefSeq" id="WP_226030076.1">
    <property type="nucleotide sequence ID" value="NZ_BAABIV010000002.1"/>
</dbReference>
<evidence type="ECO:0000313" key="3">
    <source>
        <dbReference type="Proteomes" id="UP001500610"/>
    </source>
</evidence>
<reference evidence="3" key="1">
    <citation type="journal article" date="2019" name="Int. J. Syst. Evol. Microbiol.">
        <title>The Global Catalogue of Microorganisms (GCM) 10K type strain sequencing project: providing services to taxonomists for standard genome sequencing and annotation.</title>
        <authorList>
            <consortium name="The Broad Institute Genomics Platform"/>
            <consortium name="The Broad Institute Genome Sequencing Center for Infectious Disease"/>
            <person name="Wu L."/>
            <person name="Ma J."/>
        </authorList>
    </citation>
    <scope>NUCLEOTIDE SEQUENCE [LARGE SCALE GENOMIC DNA]</scope>
    <source>
        <strain evidence="3">JCM 17657</strain>
    </source>
</reference>
<keyword evidence="3" id="KW-1185">Reference proteome</keyword>